<accession>A0A4Q7YEB7</accession>
<sequence length="56" mass="6184">MHLRNEDFWPLVVAAGLLTLMQNSVSVSAQQVTAKSAATSSNPRSKNRTSRWTEIP</sequence>
<reference evidence="2 3" key="1">
    <citation type="submission" date="2019-02" db="EMBL/GenBank/DDBJ databases">
        <title>Genomic Encyclopedia of Archaeal and Bacterial Type Strains, Phase II (KMG-II): from individual species to whole genera.</title>
        <authorList>
            <person name="Goeker M."/>
        </authorList>
    </citation>
    <scope>NUCLEOTIDE SEQUENCE [LARGE SCALE GENOMIC DNA]</scope>
    <source>
        <strain evidence="2 3">DSM 18101</strain>
    </source>
</reference>
<name>A0A4Q7YEB7_9BACT</name>
<protein>
    <submittedName>
        <fullName evidence="2">Uncharacterized protein</fullName>
    </submittedName>
</protein>
<evidence type="ECO:0000256" key="1">
    <source>
        <dbReference type="SAM" id="MobiDB-lite"/>
    </source>
</evidence>
<proteinExistence type="predicted"/>
<evidence type="ECO:0000313" key="3">
    <source>
        <dbReference type="Proteomes" id="UP000292958"/>
    </source>
</evidence>
<keyword evidence="3" id="KW-1185">Reference proteome</keyword>
<comment type="caution">
    <text evidence="2">The sequence shown here is derived from an EMBL/GenBank/DDBJ whole genome shotgun (WGS) entry which is preliminary data.</text>
</comment>
<dbReference type="Proteomes" id="UP000292958">
    <property type="component" value="Unassembled WGS sequence"/>
</dbReference>
<organism evidence="2 3">
    <name type="scientific">Edaphobacter modestus</name>
    <dbReference type="NCBI Taxonomy" id="388466"/>
    <lineage>
        <taxon>Bacteria</taxon>
        <taxon>Pseudomonadati</taxon>
        <taxon>Acidobacteriota</taxon>
        <taxon>Terriglobia</taxon>
        <taxon>Terriglobales</taxon>
        <taxon>Acidobacteriaceae</taxon>
        <taxon>Edaphobacter</taxon>
    </lineage>
</organism>
<dbReference type="AlphaFoldDB" id="A0A4Q7YEB7"/>
<dbReference type="EMBL" id="SHKW01000002">
    <property type="protein sequence ID" value="RZU35480.1"/>
    <property type="molecule type" value="Genomic_DNA"/>
</dbReference>
<dbReference type="RefSeq" id="WP_242618294.1">
    <property type="nucleotide sequence ID" value="NZ_SHKW01000002.1"/>
</dbReference>
<gene>
    <name evidence="2" type="ORF">BDD14_5533</name>
</gene>
<feature type="region of interest" description="Disordered" evidence="1">
    <location>
        <begin position="31"/>
        <end position="56"/>
    </location>
</feature>
<evidence type="ECO:0000313" key="2">
    <source>
        <dbReference type="EMBL" id="RZU35480.1"/>
    </source>
</evidence>
<feature type="compositionally biased region" description="Polar residues" evidence="1">
    <location>
        <begin position="31"/>
        <end position="44"/>
    </location>
</feature>